<dbReference type="AlphaFoldDB" id="A0A8J2K2N5"/>
<reference evidence="2" key="1">
    <citation type="submission" date="2021-06" db="EMBL/GenBank/DDBJ databases">
        <authorList>
            <person name="Hodson N. C."/>
            <person name="Mongue J. A."/>
            <person name="Jaron S. K."/>
        </authorList>
    </citation>
    <scope>NUCLEOTIDE SEQUENCE</scope>
</reference>
<name>A0A8J2K2N5_9HEXA</name>
<accession>A0A8J2K2N5</accession>
<comment type="caution">
    <text evidence="2">The sequence shown here is derived from an EMBL/GenBank/DDBJ whole genome shotgun (WGS) entry which is preliminary data.</text>
</comment>
<sequence length="278" mass="31436">MECVFKPVENVLSLEPILTKRLPVSANIYNLMKLNLKWTNEHKWFTLKDPVEDDVWIVATFFRQDYGQVVAVSRPPNAQITPEVRSAFSNCEFLDWAESFMFACVDTTVSSMASDISIREKGNCTEVHPCYLYIMEPKDALELKIPSGNYEVKPINNKEGLEFFLKTWKYATEGSSDYVGKCLQRNVSAGVYTNNEIVTGVNLDGLGLIGMLYSLNEIRGKGYGRLVMHQIIKESAASQFVPSCTVELRNDISMAFQEKIGLKIAAEVDFIMYNKTGF</sequence>
<dbReference type="PANTHER" id="PTHR20958:SF6">
    <property type="entry name" value="GLYCINE N-ACYLTRANSFERASE-LIKE PROTEIN"/>
    <property type="match status" value="1"/>
</dbReference>
<evidence type="ECO:0000259" key="1">
    <source>
        <dbReference type="Pfam" id="PF08445"/>
    </source>
</evidence>
<protein>
    <recommendedName>
        <fullName evidence="1">GCN5-related N-acetyltransferase Rv2170-like domain-containing protein</fullName>
    </recommendedName>
</protein>
<dbReference type="Pfam" id="PF08445">
    <property type="entry name" value="FR47"/>
    <property type="match status" value="1"/>
</dbReference>
<dbReference type="Proteomes" id="UP000708208">
    <property type="component" value="Unassembled WGS sequence"/>
</dbReference>
<dbReference type="OrthoDB" id="61870at2759"/>
<evidence type="ECO:0000313" key="2">
    <source>
        <dbReference type="EMBL" id="CAG7726601.1"/>
    </source>
</evidence>
<gene>
    <name evidence="2" type="ORF">AFUS01_LOCUS15509</name>
</gene>
<dbReference type="PANTHER" id="PTHR20958">
    <property type="entry name" value="GLYCINE N-ACYLTRANSFERASE-LIKE PROTEIN"/>
    <property type="match status" value="1"/>
</dbReference>
<dbReference type="InterPro" id="IPR053225">
    <property type="entry name" value="Acyl-CoA_N-acyltransferase"/>
</dbReference>
<feature type="domain" description="GCN5-related N-acetyltransferase Rv2170-like" evidence="1">
    <location>
        <begin position="198"/>
        <end position="265"/>
    </location>
</feature>
<organism evidence="2 3">
    <name type="scientific">Allacma fusca</name>
    <dbReference type="NCBI Taxonomy" id="39272"/>
    <lineage>
        <taxon>Eukaryota</taxon>
        <taxon>Metazoa</taxon>
        <taxon>Ecdysozoa</taxon>
        <taxon>Arthropoda</taxon>
        <taxon>Hexapoda</taxon>
        <taxon>Collembola</taxon>
        <taxon>Symphypleona</taxon>
        <taxon>Sminthuridae</taxon>
        <taxon>Allacma</taxon>
    </lineage>
</organism>
<dbReference type="GO" id="GO:0016747">
    <property type="term" value="F:acyltransferase activity, transferring groups other than amino-acyl groups"/>
    <property type="evidence" value="ECO:0007669"/>
    <property type="project" value="InterPro"/>
</dbReference>
<keyword evidence="3" id="KW-1185">Reference proteome</keyword>
<evidence type="ECO:0000313" key="3">
    <source>
        <dbReference type="Proteomes" id="UP000708208"/>
    </source>
</evidence>
<proteinExistence type="predicted"/>
<dbReference type="InterPro" id="IPR013653">
    <property type="entry name" value="GCN5-like_dom"/>
</dbReference>
<dbReference type="EMBL" id="CAJVCH010137616">
    <property type="protein sequence ID" value="CAG7726601.1"/>
    <property type="molecule type" value="Genomic_DNA"/>
</dbReference>